<gene>
    <name evidence="9" type="primary">rfbB_1</name>
    <name evidence="9" type="ORF">V202x_25220</name>
</gene>
<dbReference type="Proteomes" id="UP000318384">
    <property type="component" value="Chromosome"/>
</dbReference>
<evidence type="ECO:0000313" key="10">
    <source>
        <dbReference type="Proteomes" id="UP000318384"/>
    </source>
</evidence>
<comment type="similarity">
    <text evidence="3 7">Belongs to the NAD(P)-dependent epimerase/dehydratase family. dTDP-glucose dehydratase subfamily.</text>
</comment>
<keyword evidence="10" id="KW-1185">Reference proteome</keyword>
<dbReference type="Gene3D" id="3.40.50.720">
    <property type="entry name" value="NAD(P)-binding Rossmann-like Domain"/>
    <property type="match status" value="1"/>
</dbReference>
<sequence length="340" mass="38383">MKQILVTGGCGFIGSNFIRYELSEYPGVSITNLDKLTYAGNLENLKEFESDSRYNFVRGDIADHDFVNSLLSSTHFDAVVNFAAESHVDRSILDSGPFIQTNIVGTQVLLDAFRKHNINRFIQVSTDEVYGSLGAEGFFTEETPIAPNSPYSASKAAADLLVRSYVKTFQLPAIITRCSNNYGPYQFPEKLIPLFISNAMEDKPVPVYGEGTNVRDWIHVLDHCRGIDATLRKGAIGEVYNFGGNSEMQNIKITKLLLGLLGKPETLIKYVTDRPGHDLRYAIDCRKAKLELGWEPEIEFQSGLEGTIKWYQDNQEWVNRIRSGDYLKFYDQQYGNRLKS</sequence>
<evidence type="ECO:0000256" key="1">
    <source>
        <dbReference type="ARBA" id="ARBA00001539"/>
    </source>
</evidence>
<dbReference type="Gene3D" id="3.90.25.10">
    <property type="entry name" value="UDP-galactose 4-epimerase, domain 1"/>
    <property type="match status" value="1"/>
</dbReference>
<feature type="domain" description="NAD(P)-binding" evidence="8">
    <location>
        <begin position="5"/>
        <end position="305"/>
    </location>
</feature>
<reference evidence="9 10" key="1">
    <citation type="submission" date="2019-03" db="EMBL/GenBank/DDBJ databases">
        <title>Deep-cultivation of Planctomycetes and their phenomic and genomic characterization uncovers novel biology.</title>
        <authorList>
            <person name="Wiegand S."/>
            <person name="Jogler M."/>
            <person name="Boedeker C."/>
            <person name="Pinto D."/>
            <person name="Vollmers J."/>
            <person name="Rivas-Marin E."/>
            <person name="Kohn T."/>
            <person name="Peeters S.H."/>
            <person name="Heuer A."/>
            <person name="Rast P."/>
            <person name="Oberbeckmann S."/>
            <person name="Bunk B."/>
            <person name="Jeske O."/>
            <person name="Meyerdierks A."/>
            <person name="Storesund J.E."/>
            <person name="Kallscheuer N."/>
            <person name="Luecker S."/>
            <person name="Lage O.M."/>
            <person name="Pohl T."/>
            <person name="Merkel B.J."/>
            <person name="Hornburger P."/>
            <person name="Mueller R.-W."/>
            <person name="Bruemmer F."/>
            <person name="Labrenz M."/>
            <person name="Spormann A.M."/>
            <person name="Op den Camp H."/>
            <person name="Overmann J."/>
            <person name="Amann R."/>
            <person name="Jetten M.S.M."/>
            <person name="Mascher T."/>
            <person name="Medema M.H."/>
            <person name="Devos D.P."/>
            <person name="Kaster A.-K."/>
            <person name="Ovreas L."/>
            <person name="Rohde M."/>
            <person name="Galperin M.Y."/>
            <person name="Jogler C."/>
        </authorList>
    </citation>
    <scope>NUCLEOTIDE SEQUENCE [LARGE SCALE GENOMIC DNA]</scope>
    <source>
        <strain evidence="9 10">V202</strain>
    </source>
</reference>
<evidence type="ECO:0000256" key="4">
    <source>
        <dbReference type="ARBA" id="ARBA00011990"/>
    </source>
</evidence>
<keyword evidence="5" id="KW-0520">NAD</keyword>
<dbReference type="CDD" id="cd05246">
    <property type="entry name" value="dTDP_GD_SDR_e"/>
    <property type="match status" value="1"/>
</dbReference>
<keyword evidence="6 7" id="KW-0456">Lyase</keyword>
<dbReference type="RefSeq" id="WP_145174900.1">
    <property type="nucleotide sequence ID" value="NZ_CP037422.1"/>
</dbReference>
<evidence type="ECO:0000256" key="3">
    <source>
        <dbReference type="ARBA" id="ARBA00008178"/>
    </source>
</evidence>
<dbReference type="InterPro" id="IPR036291">
    <property type="entry name" value="NAD(P)-bd_dom_sf"/>
</dbReference>
<dbReference type="NCBIfam" id="TIGR01181">
    <property type="entry name" value="dTDP_gluc_dehyt"/>
    <property type="match status" value="1"/>
</dbReference>
<evidence type="ECO:0000256" key="2">
    <source>
        <dbReference type="ARBA" id="ARBA00001911"/>
    </source>
</evidence>
<protein>
    <recommendedName>
        <fullName evidence="4 7">dTDP-glucose 4,6-dehydratase</fullName>
        <ecNumber evidence="4 7">4.2.1.46</ecNumber>
    </recommendedName>
</protein>
<dbReference type="InterPro" id="IPR005888">
    <property type="entry name" value="dTDP_Gluc_deHydtase"/>
</dbReference>
<dbReference type="FunFam" id="3.40.50.720:FF:000304">
    <property type="entry name" value="UDP-glucose 4,6-dehydratase"/>
    <property type="match status" value="1"/>
</dbReference>
<evidence type="ECO:0000259" key="8">
    <source>
        <dbReference type="Pfam" id="PF16363"/>
    </source>
</evidence>
<dbReference type="GO" id="GO:0009225">
    <property type="term" value="P:nucleotide-sugar metabolic process"/>
    <property type="evidence" value="ECO:0007669"/>
    <property type="project" value="InterPro"/>
</dbReference>
<proteinExistence type="inferred from homology"/>
<name>A0A517WV59_9PLAN</name>
<dbReference type="Pfam" id="PF16363">
    <property type="entry name" value="GDP_Man_Dehyd"/>
    <property type="match status" value="1"/>
</dbReference>
<dbReference type="AlphaFoldDB" id="A0A517WV59"/>
<dbReference type="EMBL" id="CP037422">
    <property type="protein sequence ID" value="QDU09150.1"/>
    <property type="molecule type" value="Genomic_DNA"/>
</dbReference>
<dbReference type="PANTHER" id="PTHR43000">
    <property type="entry name" value="DTDP-D-GLUCOSE 4,6-DEHYDRATASE-RELATED"/>
    <property type="match status" value="1"/>
</dbReference>
<evidence type="ECO:0000256" key="6">
    <source>
        <dbReference type="ARBA" id="ARBA00023239"/>
    </source>
</evidence>
<evidence type="ECO:0000313" key="9">
    <source>
        <dbReference type="EMBL" id="QDU09150.1"/>
    </source>
</evidence>
<dbReference type="InterPro" id="IPR016040">
    <property type="entry name" value="NAD(P)-bd_dom"/>
</dbReference>
<dbReference type="OrthoDB" id="258549at2"/>
<evidence type="ECO:0000256" key="7">
    <source>
        <dbReference type="RuleBase" id="RU004473"/>
    </source>
</evidence>
<dbReference type="GO" id="GO:0008460">
    <property type="term" value="F:dTDP-glucose 4,6-dehydratase activity"/>
    <property type="evidence" value="ECO:0007669"/>
    <property type="project" value="UniProtKB-EC"/>
</dbReference>
<dbReference type="EC" id="4.2.1.46" evidence="4 7"/>
<comment type="cofactor">
    <cofactor evidence="2 7">
        <name>NAD(+)</name>
        <dbReference type="ChEBI" id="CHEBI:57540"/>
    </cofactor>
</comment>
<organism evidence="9 10">
    <name type="scientific">Gimesia aquarii</name>
    <dbReference type="NCBI Taxonomy" id="2527964"/>
    <lineage>
        <taxon>Bacteria</taxon>
        <taxon>Pseudomonadati</taxon>
        <taxon>Planctomycetota</taxon>
        <taxon>Planctomycetia</taxon>
        <taxon>Planctomycetales</taxon>
        <taxon>Planctomycetaceae</taxon>
        <taxon>Gimesia</taxon>
    </lineage>
</organism>
<comment type="catalytic activity">
    <reaction evidence="1 7">
        <text>dTDP-alpha-D-glucose = dTDP-4-dehydro-6-deoxy-alpha-D-glucose + H2O</text>
        <dbReference type="Rhea" id="RHEA:17221"/>
        <dbReference type="ChEBI" id="CHEBI:15377"/>
        <dbReference type="ChEBI" id="CHEBI:57477"/>
        <dbReference type="ChEBI" id="CHEBI:57649"/>
        <dbReference type="EC" id="4.2.1.46"/>
    </reaction>
</comment>
<evidence type="ECO:0000256" key="5">
    <source>
        <dbReference type="ARBA" id="ARBA00023027"/>
    </source>
</evidence>
<dbReference type="SUPFAM" id="SSF51735">
    <property type="entry name" value="NAD(P)-binding Rossmann-fold domains"/>
    <property type="match status" value="1"/>
</dbReference>
<accession>A0A517WV59</accession>